<evidence type="ECO:0000259" key="3">
    <source>
        <dbReference type="SMART" id="SM01119"/>
    </source>
</evidence>
<dbReference type="PANTHER" id="PTHR28004:SF2">
    <property type="entry name" value="D-SERINE DEHYDRATASE"/>
    <property type="match status" value="1"/>
</dbReference>
<dbReference type="SUPFAM" id="SSF51419">
    <property type="entry name" value="PLP-binding barrel"/>
    <property type="match status" value="1"/>
</dbReference>
<dbReference type="Gene3D" id="2.40.37.20">
    <property type="entry name" value="D-serine dehydratase-like domain"/>
    <property type="match status" value="1"/>
</dbReference>
<dbReference type="Pfam" id="PF01168">
    <property type="entry name" value="Ala_racemase_N"/>
    <property type="match status" value="1"/>
</dbReference>
<dbReference type="InterPro" id="IPR051466">
    <property type="entry name" value="D-amino_acid_metab_enzyme"/>
</dbReference>
<dbReference type="RefSeq" id="WP_237855149.1">
    <property type="nucleotide sequence ID" value="NZ_JAKLWS010000021.1"/>
</dbReference>
<reference evidence="4" key="1">
    <citation type="submission" date="2022-01" db="EMBL/GenBank/DDBJ databases">
        <authorList>
            <person name="Wang Y."/>
        </authorList>
    </citation>
    <scope>NUCLEOTIDE SEQUENCE</scope>
    <source>
        <strain evidence="4">WB101</strain>
    </source>
</reference>
<comment type="caution">
    <text evidence="4">The sequence shown here is derived from an EMBL/GenBank/DDBJ whole genome shotgun (WGS) entry which is preliminary data.</text>
</comment>
<protein>
    <submittedName>
        <fullName evidence="4">Alanine racemase</fullName>
        <ecNumber evidence="4">5.1.1.1</ecNumber>
    </submittedName>
</protein>
<dbReference type="SMART" id="SM01119">
    <property type="entry name" value="D-ser_dehydrat"/>
    <property type="match status" value="1"/>
</dbReference>
<dbReference type="EC" id="5.1.1.1" evidence="4"/>
<name>A0ABS9KG36_9BACT</name>
<sequence length="357" mass="40020">MSFSNTQQEPILVLDTQRCKRNINRMAERALKAGCIFRPHFKTHQSNTIGRWFRDAGVTGITVSSVSMAKYFIEGGWNDITIAFPFFPQQLKGLKEIEKAASLRLFVNSVEDLKLLNQQLSNPFKFFIEIDPGAGRSGVSYENTELISQLIDTSLNQSKSRFHGFYIHDGRTYSARSVEQIQQKINPTIDILVELKNSFPMANISMGDTPSASTSNRLDELDEMTPGNFVFYDFMQVQIGSCSLDDVALYAVLPIAQKIPTPGRTIVHGGAVHLSKEFLQDNDQNNFGQIVHYSANNDISETDLSISAISQEHGTIRGIPDDDSYVWVCPIHSCLTANLYDQYSTKDGKSIEKRILS</sequence>
<evidence type="ECO:0000313" key="4">
    <source>
        <dbReference type="EMBL" id="MCG2589790.1"/>
    </source>
</evidence>
<dbReference type="Gene3D" id="3.20.20.10">
    <property type="entry name" value="Alanine racemase"/>
    <property type="match status" value="1"/>
</dbReference>
<keyword evidence="2" id="KW-0456">Lyase</keyword>
<keyword evidence="4" id="KW-0413">Isomerase</keyword>
<dbReference type="GO" id="GO:0008784">
    <property type="term" value="F:alanine racemase activity"/>
    <property type="evidence" value="ECO:0007669"/>
    <property type="project" value="UniProtKB-EC"/>
</dbReference>
<feature type="domain" description="D-serine dehydratase-like" evidence="3">
    <location>
        <begin position="251"/>
        <end position="347"/>
    </location>
</feature>
<dbReference type="InterPro" id="IPR042208">
    <property type="entry name" value="D-ser_dehydrat-like_sf"/>
</dbReference>
<dbReference type="PANTHER" id="PTHR28004">
    <property type="entry name" value="ZGC:162816-RELATED"/>
    <property type="match status" value="1"/>
</dbReference>
<dbReference type="InterPro" id="IPR029066">
    <property type="entry name" value="PLP-binding_barrel"/>
</dbReference>
<dbReference type="InterPro" id="IPR026956">
    <property type="entry name" value="D-ser_dehydrat-like_dom"/>
</dbReference>
<proteinExistence type="inferred from homology"/>
<dbReference type="InterPro" id="IPR001608">
    <property type="entry name" value="Ala_racemase_N"/>
</dbReference>
<dbReference type="EMBL" id="JAKLWS010000021">
    <property type="protein sequence ID" value="MCG2589790.1"/>
    <property type="molecule type" value="Genomic_DNA"/>
</dbReference>
<keyword evidence="5" id="KW-1185">Reference proteome</keyword>
<comment type="similarity">
    <text evidence="1">Belongs to the DSD1 family.</text>
</comment>
<gene>
    <name evidence="4" type="ORF">L6773_14510</name>
</gene>
<evidence type="ECO:0000256" key="1">
    <source>
        <dbReference type="ARBA" id="ARBA00005323"/>
    </source>
</evidence>
<dbReference type="Pfam" id="PF14031">
    <property type="entry name" value="D-ser_dehydrat"/>
    <property type="match status" value="1"/>
</dbReference>
<evidence type="ECO:0000313" key="5">
    <source>
        <dbReference type="Proteomes" id="UP001165366"/>
    </source>
</evidence>
<accession>A0ABS9KG36</accession>
<evidence type="ECO:0000256" key="2">
    <source>
        <dbReference type="ARBA" id="ARBA00023239"/>
    </source>
</evidence>
<dbReference type="Proteomes" id="UP001165366">
    <property type="component" value="Unassembled WGS sequence"/>
</dbReference>
<organism evidence="4 5">
    <name type="scientific">Rhodohalobacter sulfatireducens</name>
    <dbReference type="NCBI Taxonomy" id="2911366"/>
    <lineage>
        <taxon>Bacteria</taxon>
        <taxon>Pseudomonadati</taxon>
        <taxon>Balneolota</taxon>
        <taxon>Balneolia</taxon>
        <taxon>Balneolales</taxon>
        <taxon>Balneolaceae</taxon>
        <taxon>Rhodohalobacter</taxon>
    </lineage>
</organism>
<reference evidence="4" key="2">
    <citation type="submission" date="2024-05" db="EMBL/GenBank/DDBJ databases">
        <title>Rhodohalobacter halophilus gen. nov., sp. nov., a moderately halophilic member of the family Balneolaceae.</title>
        <authorList>
            <person name="Xia J."/>
        </authorList>
    </citation>
    <scope>NUCLEOTIDE SEQUENCE</scope>
    <source>
        <strain evidence="4">WB101</strain>
    </source>
</reference>